<accession>A0A8X6PEN6</accession>
<organism evidence="1 2">
    <name type="scientific">Nephila pilipes</name>
    <name type="common">Giant wood spider</name>
    <name type="synonym">Nephila maculata</name>
    <dbReference type="NCBI Taxonomy" id="299642"/>
    <lineage>
        <taxon>Eukaryota</taxon>
        <taxon>Metazoa</taxon>
        <taxon>Ecdysozoa</taxon>
        <taxon>Arthropoda</taxon>
        <taxon>Chelicerata</taxon>
        <taxon>Arachnida</taxon>
        <taxon>Araneae</taxon>
        <taxon>Araneomorphae</taxon>
        <taxon>Entelegynae</taxon>
        <taxon>Araneoidea</taxon>
        <taxon>Nephilidae</taxon>
        <taxon>Nephila</taxon>
    </lineage>
</organism>
<dbReference type="InterPro" id="IPR052709">
    <property type="entry name" value="Transposase-MT_Hybrid"/>
</dbReference>
<dbReference type="PANTHER" id="PTHR46060">
    <property type="entry name" value="MARINER MOS1 TRANSPOSASE-LIKE PROTEIN"/>
    <property type="match status" value="1"/>
</dbReference>
<evidence type="ECO:0000313" key="1">
    <source>
        <dbReference type="EMBL" id="GFT66954.1"/>
    </source>
</evidence>
<protein>
    <submittedName>
        <fullName evidence="1">Histone-lysine N-methyltransferase SETMAR</fullName>
    </submittedName>
</protein>
<sequence length="98" mass="11395">MSSTLLYGNFAPLFITVKFSEAEFKRGRTSLGDEERSRRLQTDQNIVKVHPMVLDDRRIKVKEIAEAMNTSKEHSCHILNQDIDMRKLSELCRQFSHA</sequence>
<comment type="caution">
    <text evidence="1">The sequence shown here is derived from an EMBL/GenBank/DDBJ whole genome shotgun (WGS) entry which is preliminary data.</text>
</comment>
<dbReference type="AlphaFoldDB" id="A0A8X6PEN6"/>
<dbReference type="OrthoDB" id="8189655at2759"/>
<gene>
    <name evidence="1" type="primary">SETMR</name>
    <name evidence="1" type="ORF">NPIL_295991</name>
</gene>
<proteinExistence type="predicted"/>
<dbReference type="PANTHER" id="PTHR46060:SF1">
    <property type="entry name" value="MARINER MOS1 TRANSPOSASE-LIKE PROTEIN"/>
    <property type="match status" value="1"/>
</dbReference>
<name>A0A8X6PEN6_NEPPI</name>
<dbReference type="EMBL" id="BMAW01020225">
    <property type="protein sequence ID" value="GFT66954.1"/>
    <property type="molecule type" value="Genomic_DNA"/>
</dbReference>
<evidence type="ECO:0000313" key="2">
    <source>
        <dbReference type="Proteomes" id="UP000887013"/>
    </source>
</evidence>
<reference evidence="1" key="1">
    <citation type="submission" date="2020-08" db="EMBL/GenBank/DDBJ databases">
        <title>Multicomponent nature underlies the extraordinary mechanical properties of spider dragline silk.</title>
        <authorList>
            <person name="Kono N."/>
            <person name="Nakamura H."/>
            <person name="Mori M."/>
            <person name="Yoshida Y."/>
            <person name="Ohtoshi R."/>
            <person name="Malay A.D."/>
            <person name="Moran D.A.P."/>
            <person name="Tomita M."/>
            <person name="Numata K."/>
            <person name="Arakawa K."/>
        </authorList>
    </citation>
    <scope>NUCLEOTIDE SEQUENCE</scope>
</reference>
<keyword evidence="2" id="KW-1185">Reference proteome</keyword>
<dbReference type="Proteomes" id="UP000887013">
    <property type="component" value="Unassembled WGS sequence"/>
</dbReference>